<evidence type="ECO:0000313" key="12">
    <source>
        <dbReference type="Ensembl" id="ENSPMEP00000017166.1"/>
    </source>
</evidence>
<dbReference type="Proteomes" id="UP000261480">
    <property type="component" value="Unplaced"/>
</dbReference>
<evidence type="ECO:0000256" key="4">
    <source>
        <dbReference type="ARBA" id="ARBA00022741"/>
    </source>
</evidence>
<evidence type="ECO:0000256" key="1">
    <source>
        <dbReference type="ARBA" id="ARBA00012513"/>
    </source>
</evidence>
<proteinExistence type="inferred from homology"/>
<dbReference type="GO" id="GO:0005524">
    <property type="term" value="F:ATP binding"/>
    <property type="evidence" value="ECO:0007669"/>
    <property type="project" value="UniProtKB-UniRule"/>
</dbReference>
<feature type="domain" description="Protein kinase" evidence="11">
    <location>
        <begin position="15"/>
        <end position="274"/>
    </location>
</feature>
<evidence type="ECO:0000256" key="10">
    <source>
        <dbReference type="RuleBase" id="RU000304"/>
    </source>
</evidence>
<evidence type="ECO:0000256" key="3">
    <source>
        <dbReference type="ARBA" id="ARBA00022679"/>
    </source>
</evidence>
<dbReference type="GO" id="GO:0035556">
    <property type="term" value="P:intracellular signal transduction"/>
    <property type="evidence" value="ECO:0007669"/>
    <property type="project" value="TreeGrafter"/>
</dbReference>
<dbReference type="STRING" id="48701.ENSPMEP00000017166"/>
<dbReference type="SMART" id="SM00220">
    <property type="entry name" value="S_TKc"/>
    <property type="match status" value="1"/>
</dbReference>
<accession>A0A3B3XQ57</accession>
<dbReference type="PROSITE" id="PS00108">
    <property type="entry name" value="PROTEIN_KINASE_ST"/>
    <property type="match status" value="1"/>
</dbReference>
<evidence type="ECO:0000259" key="11">
    <source>
        <dbReference type="PROSITE" id="PS50011"/>
    </source>
</evidence>
<dbReference type="GO" id="GO:0005737">
    <property type="term" value="C:cytoplasm"/>
    <property type="evidence" value="ECO:0007669"/>
    <property type="project" value="TreeGrafter"/>
</dbReference>
<comment type="catalytic activity">
    <reaction evidence="7">
        <text>L-threonyl-[protein] + ATP = O-phospho-L-threonyl-[protein] + ADP + H(+)</text>
        <dbReference type="Rhea" id="RHEA:46608"/>
        <dbReference type="Rhea" id="RHEA-COMP:11060"/>
        <dbReference type="Rhea" id="RHEA-COMP:11605"/>
        <dbReference type="ChEBI" id="CHEBI:15378"/>
        <dbReference type="ChEBI" id="CHEBI:30013"/>
        <dbReference type="ChEBI" id="CHEBI:30616"/>
        <dbReference type="ChEBI" id="CHEBI:61977"/>
        <dbReference type="ChEBI" id="CHEBI:456216"/>
        <dbReference type="EC" id="2.7.11.1"/>
    </reaction>
</comment>
<dbReference type="GO" id="GO:0004674">
    <property type="term" value="F:protein serine/threonine kinase activity"/>
    <property type="evidence" value="ECO:0007669"/>
    <property type="project" value="UniProtKB-KW"/>
</dbReference>
<keyword evidence="3" id="KW-0808">Transferase</keyword>
<evidence type="ECO:0000256" key="8">
    <source>
        <dbReference type="ARBA" id="ARBA00048679"/>
    </source>
</evidence>
<feature type="binding site" evidence="9">
    <location>
        <position position="43"/>
    </location>
    <ligand>
        <name>ATP</name>
        <dbReference type="ChEBI" id="CHEBI:30616"/>
    </ligand>
</feature>
<keyword evidence="13" id="KW-1185">Reference proteome</keyword>
<comment type="catalytic activity">
    <reaction evidence="8">
        <text>L-seryl-[protein] + ATP = O-phospho-L-seryl-[protein] + ADP + H(+)</text>
        <dbReference type="Rhea" id="RHEA:17989"/>
        <dbReference type="Rhea" id="RHEA-COMP:9863"/>
        <dbReference type="Rhea" id="RHEA-COMP:11604"/>
        <dbReference type="ChEBI" id="CHEBI:15378"/>
        <dbReference type="ChEBI" id="CHEBI:29999"/>
        <dbReference type="ChEBI" id="CHEBI:30616"/>
        <dbReference type="ChEBI" id="CHEBI:83421"/>
        <dbReference type="ChEBI" id="CHEBI:456216"/>
        <dbReference type="EC" id="2.7.11.1"/>
    </reaction>
</comment>
<dbReference type="SUPFAM" id="SSF56112">
    <property type="entry name" value="Protein kinase-like (PK-like)"/>
    <property type="match status" value="1"/>
</dbReference>
<dbReference type="InterPro" id="IPR011009">
    <property type="entry name" value="Kinase-like_dom_sf"/>
</dbReference>
<dbReference type="InterPro" id="IPR051334">
    <property type="entry name" value="SRPK"/>
</dbReference>
<evidence type="ECO:0000256" key="9">
    <source>
        <dbReference type="PROSITE-ProRule" id="PRU10141"/>
    </source>
</evidence>
<dbReference type="PROSITE" id="PS00107">
    <property type="entry name" value="PROTEIN_KINASE_ATP"/>
    <property type="match status" value="1"/>
</dbReference>
<dbReference type="PANTHER" id="PTHR47634:SF24">
    <property type="entry name" value="SRSF PROTEIN KINASE 3-LIKE ISOFORM X1"/>
    <property type="match status" value="1"/>
</dbReference>
<dbReference type="Ensembl" id="ENSPMET00000025949.1">
    <property type="protein sequence ID" value="ENSPMEP00000017166.1"/>
    <property type="gene ID" value="ENSPMEG00000019964.1"/>
</dbReference>
<sequence length="274" mass="30859">GYHPVQIGDSLNRRYQVVSKLGWGFFSTVWLCMDLSGRRVAVKVLKSGAGFAQAGQDEQALLRYSSGPVSRHPSSQRIVQLLDEFKLVGVNGVLCLVLELLGPSLRTWQLCLGNPGLMQPWVKQILSQVLQGLDYLHTRCKIIHTDIKPENILLHLKEHLKEISVKIADLGSSCWVRSCLDLSMVRQLTSGVWPACTSAKSLSSLEEFLQKFSIRGNIQLNTSTEEGRGDFMTFWWRNITFCKRPLNSQTSFSICWIITQRDGQLLHSAFNTHG</sequence>
<reference evidence="12" key="1">
    <citation type="submission" date="2025-08" db="UniProtKB">
        <authorList>
            <consortium name="Ensembl"/>
        </authorList>
    </citation>
    <scope>IDENTIFICATION</scope>
</reference>
<dbReference type="Gene3D" id="1.10.510.10">
    <property type="entry name" value="Transferase(Phosphotransferase) domain 1"/>
    <property type="match status" value="1"/>
</dbReference>
<dbReference type="GO" id="GO:0005634">
    <property type="term" value="C:nucleus"/>
    <property type="evidence" value="ECO:0007669"/>
    <property type="project" value="TreeGrafter"/>
</dbReference>
<dbReference type="AlphaFoldDB" id="A0A3B3XQ57"/>
<dbReference type="GO" id="GO:0000245">
    <property type="term" value="P:spliceosomal complex assembly"/>
    <property type="evidence" value="ECO:0007669"/>
    <property type="project" value="TreeGrafter"/>
</dbReference>
<evidence type="ECO:0000313" key="13">
    <source>
        <dbReference type="Proteomes" id="UP000261480"/>
    </source>
</evidence>
<evidence type="ECO:0000256" key="6">
    <source>
        <dbReference type="ARBA" id="ARBA00022840"/>
    </source>
</evidence>
<evidence type="ECO:0000256" key="2">
    <source>
        <dbReference type="ARBA" id="ARBA00022527"/>
    </source>
</evidence>
<comment type="similarity">
    <text evidence="10">Belongs to the protein kinase superfamily.</text>
</comment>
<keyword evidence="4 9" id="KW-0547">Nucleotide-binding</keyword>
<keyword evidence="2 10" id="KW-0723">Serine/threonine-protein kinase</keyword>
<keyword evidence="6 9" id="KW-0067">ATP-binding</keyword>
<dbReference type="Pfam" id="PF00069">
    <property type="entry name" value="Pkinase"/>
    <property type="match status" value="1"/>
</dbReference>
<dbReference type="PANTHER" id="PTHR47634">
    <property type="entry name" value="PROTEIN KINASE DOMAIN-CONTAINING PROTEIN-RELATED"/>
    <property type="match status" value="1"/>
</dbReference>
<name>A0A3B3XQ57_9TELE</name>
<dbReference type="Gene3D" id="3.30.200.20">
    <property type="entry name" value="Phosphorylase Kinase, domain 1"/>
    <property type="match status" value="1"/>
</dbReference>
<dbReference type="PROSITE" id="PS50011">
    <property type="entry name" value="PROTEIN_KINASE_DOM"/>
    <property type="match status" value="1"/>
</dbReference>
<dbReference type="InterPro" id="IPR017441">
    <property type="entry name" value="Protein_kinase_ATP_BS"/>
</dbReference>
<dbReference type="EC" id="2.7.11.1" evidence="1"/>
<evidence type="ECO:0000256" key="5">
    <source>
        <dbReference type="ARBA" id="ARBA00022777"/>
    </source>
</evidence>
<dbReference type="GO" id="GO:0050684">
    <property type="term" value="P:regulation of mRNA processing"/>
    <property type="evidence" value="ECO:0007669"/>
    <property type="project" value="TreeGrafter"/>
</dbReference>
<keyword evidence="5" id="KW-0418">Kinase</keyword>
<reference evidence="12" key="2">
    <citation type="submission" date="2025-09" db="UniProtKB">
        <authorList>
            <consortium name="Ensembl"/>
        </authorList>
    </citation>
    <scope>IDENTIFICATION</scope>
</reference>
<protein>
    <recommendedName>
        <fullName evidence="1">non-specific serine/threonine protein kinase</fullName>
        <ecNumber evidence="1">2.7.11.1</ecNumber>
    </recommendedName>
</protein>
<evidence type="ECO:0000256" key="7">
    <source>
        <dbReference type="ARBA" id="ARBA00047899"/>
    </source>
</evidence>
<organism evidence="12 13">
    <name type="scientific">Poecilia mexicana</name>
    <dbReference type="NCBI Taxonomy" id="48701"/>
    <lineage>
        <taxon>Eukaryota</taxon>
        <taxon>Metazoa</taxon>
        <taxon>Chordata</taxon>
        <taxon>Craniata</taxon>
        <taxon>Vertebrata</taxon>
        <taxon>Euteleostomi</taxon>
        <taxon>Actinopterygii</taxon>
        <taxon>Neopterygii</taxon>
        <taxon>Teleostei</taxon>
        <taxon>Neoteleostei</taxon>
        <taxon>Acanthomorphata</taxon>
        <taxon>Ovalentaria</taxon>
        <taxon>Atherinomorphae</taxon>
        <taxon>Cyprinodontiformes</taxon>
        <taxon>Poeciliidae</taxon>
        <taxon>Poeciliinae</taxon>
        <taxon>Poecilia</taxon>
    </lineage>
</organism>
<dbReference type="InterPro" id="IPR008271">
    <property type="entry name" value="Ser/Thr_kinase_AS"/>
</dbReference>
<dbReference type="InterPro" id="IPR000719">
    <property type="entry name" value="Prot_kinase_dom"/>
</dbReference>